<dbReference type="GO" id="GO:0016192">
    <property type="term" value="P:vesicle-mediated transport"/>
    <property type="evidence" value="ECO:0007669"/>
    <property type="project" value="InterPro"/>
</dbReference>
<dbReference type="PANTHER" id="PTHR13027:SF7">
    <property type="entry name" value="VACUOLAR FUSION PROTEIN MON1 HOMOLOG"/>
    <property type="match status" value="1"/>
</dbReference>
<dbReference type="InterPro" id="IPR004353">
    <property type="entry name" value="Mon1"/>
</dbReference>
<accession>A0A1U7LRU0</accession>
<evidence type="ECO:0000256" key="1">
    <source>
        <dbReference type="ARBA" id="ARBA00004380"/>
    </source>
</evidence>
<evidence type="ECO:0000256" key="2">
    <source>
        <dbReference type="ARBA" id="ARBA00018132"/>
    </source>
</evidence>
<comment type="function">
    <text evidence="3">Required for multiple vacuole delivery pathways including the cytoplasm to vacuole transport (Cvt), autophagy, pexophagy and endocytosis.</text>
</comment>
<comment type="caution">
    <text evidence="7">The sequence shown here is derived from an EMBL/GenBank/DDBJ whole genome shotgun (WGS) entry which is preliminary data.</text>
</comment>
<keyword evidence="3" id="KW-0653">Protein transport</keyword>
<dbReference type="GO" id="GO:0006914">
    <property type="term" value="P:autophagy"/>
    <property type="evidence" value="ECO:0007669"/>
    <property type="project" value="UniProtKB-UniRule"/>
</dbReference>
<dbReference type="Pfam" id="PF19037">
    <property type="entry name" value="Fuz_longin_2"/>
    <property type="match status" value="1"/>
</dbReference>
<comment type="similarity">
    <text evidence="3">Belongs to the MON1/SAND family.</text>
</comment>
<dbReference type="GO" id="GO:0035658">
    <property type="term" value="C:Mon1-Ccz1 complex"/>
    <property type="evidence" value="ECO:0007669"/>
    <property type="project" value="TreeGrafter"/>
</dbReference>
<keyword evidence="3" id="KW-0072">Autophagy</keyword>
<dbReference type="STRING" id="1198029.A0A1U7LRU0"/>
<dbReference type="AlphaFoldDB" id="A0A1U7LRU0"/>
<dbReference type="InterPro" id="IPR043970">
    <property type="entry name" value="FUZ/MON1/HPS1_longin_3"/>
</dbReference>
<dbReference type="GO" id="GO:0032585">
    <property type="term" value="C:multivesicular body membrane"/>
    <property type="evidence" value="ECO:0007669"/>
    <property type="project" value="UniProtKB-SubCell"/>
</dbReference>
<gene>
    <name evidence="7" type="ORF">NEOLI_001214</name>
</gene>
<dbReference type="GO" id="GO:0000329">
    <property type="term" value="C:fungal-type vacuole membrane"/>
    <property type="evidence" value="ECO:0007669"/>
    <property type="project" value="TreeGrafter"/>
</dbReference>
<dbReference type="InterPro" id="IPR043972">
    <property type="entry name" value="FUZ/MON1/HPS1_longin_1"/>
</dbReference>
<proteinExistence type="inferred from homology"/>
<keyword evidence="3" id="KW-0926">Vacuole</keyword>
<name>A0A1U7LRU0_NEOID</name>
<dbReference type="Proteomes" id="UP000186594">
    <property type="component" value="Unassembled WGS sequence"/>
</dbReference>
<comment type="subcellular location">
    <subcellularLocation>
        <location evidence="3">Endosome</location>
        <location evidence="3">Multivesicular body membrane</location>
        <topology evidence="3">Peripheral membrane protein</topology>
    </subcellularLocation>
    <subcellularLocation>
        <location evidence="1 3">Prevacuolar compartment membrane</location>
        <topology evidence="1 3">Peripheral membrane protein</topology>
    </subcellularLocation>
    <subcellularLocation>
        <location evidence="3">Vacuole membrane</location>
        <topology evidence="3">Peripheral membrane protein</topology>
    </subcellularLocation>
</comment>
<dbReference type="InterPro" id="IPR043971">
    <property type="entry name" value="FUZ/MON1/HPS1_longin_2"/>
</dbReference>
<dbReference type="OrthoDB" id="272411at2759"/>
<dbReference type="Pfam" id="PF19038">
    <property type="entry name" value="Fuz_longin_3"/>
    <property type="match status" value="1"/>
</dbReference>
<evidence type="ECO:0000313" key="7">
    <source>
        <dbReference type="EMBL" id="OLL25390.1"/>
    </source>
</evidence>
<protein>
    <recommendedName>
        <fullName evidence="2 3">Vacuolar fusion protein MON1</fullName>
    </recommendedName>
</protein>
<feature type="domain" description="FUZ/MON1/HPS1 first Longin" evidence="4">
    <location>
        <begin position="214"/>
        <end position="336"/>
    </location>
</feature>
<dbReference type="Pfam" id="PF19036">
    <property type="entry name" value="Fuz_longin_1"/>
    <property type="match status" value="1"/>
</dbReference>
<evidence type="ECO:0000259" key="6">
    <source>
        <dbReference type="Pfam" id="PF19038"/>
    </source>
</evidence>
<evidence type="ECO:0000313" key="8">
    <source>
        <dbReference type="Proteomes" id="UP000186594"/>
    </source>
</evidence>
<evidence type="ECO:0000256" key="3">
    <source>
        <dbReference type="RuleBase" id="RU367048"/>
    </source>
</evidence>
<sequence>MQQRKDDDVQGSDSEIQISNVATKSDKVNILNQSKPRITPGLGGFCIQRSRSEVSQSRPTTITISNRGKSLLDIPAAFALGNQGGPEDSSLPFQYPRPTTAFITQNDFATGDSLQDIDDASVRSFAPTVRTVTGAESMLGNILDHDLDKHLTPMTLDRRNSFRSLRSTKSMRSLRSLAIHDTSDTFSITSEDSLAISEDLGDEERIQMWFKRKKHFLILSSAGKPIYSRFGDESLSMAYMGVLQTIISFFLEDRDPLKSFVAGDTRFFVSLEGPLYFVAISSLGETDYQLQVQLDILHNQILSTLTLAQLSRAFENRDNFDLRMLLGGTEVFLDGLSDAMIRGDFPVMLSAIECLKIRRRERLRIDSALLEAKHPNLLYGLLVVDGRLVSVIRPRKHSLHPLDLQLIFSMLFNSTTFNEGGEYWIPICLPKFDSTGFLHMYVSFIANKVGLVLLSAGKEEFFSMREVKENIVDQLQRKGLLHILKNTIEKGRLVDIQIPRLQHFLYKSKDLVQFTMPSLPAALEEPRNLHTKSALTKIHCLRTPFAVTVAWVTPLFEMYCVANPQISTNSLVKSANHVVKWIGKEEGRLFIHGGAVF</sequence>
<dbReference type="GO" id="GO:0006623">
    <property type="term" value="P:protein targeting to vacuole"/>
    <property type="evidence" value="ECO:0007669"/>
    <property type="project" value="UniProtKB-UniRule"/>
</dbReference>
<dbReference type="EMBL" id="LXFE01000417">
    <property type="protein sequence ID" value="OLL25390.1"/>
    <property type="molecule type" value="Genomic_DNA"/>
</dbReference>
<evidence type="ECO:0000259" key="4">
    <source>
        <dbReference type="Pfam" id="PF19036"/>
    </source>
</evidence>
<dbReference type="OMA" id="TKTCAIT"/>
<reference evidence="7 8" key="1">
    <citation type="submission" date="2016-04" db="EMBL/GenBank/DDBJ databases">
        <title>Evolutionary innovation and constraint leading to complex multicellularity in the Ascomycota.</title>
        <authorList>
            <person name="Cisse O."/>
            <person name="Nguyen A."/>
            <person name="Hewitt D.A."/>
            <person name="Jedd G."/>
            <person name="Stajich J.E."/>
        </authorList>
    </citation>
    <scope>NUCLEOTIDE SEQUENCE [LARGE SCALE GENOMIC DNA]</scope>
    <source>
        <strain evidence="7 8">DAH-3</strain>
    </source>
</reference>
<keyword evidence="3" id="KW-0813">Transport</keyword>
<dbReference type="PRINTS" id="PR01546">
    <property type="entry name" value="YEAST73DUF"/>
</dbReference>
<feature type="domain" description="FUZ/MON1/HPS1 second Longin" evidence="5">
    <location>
        <begin position="376"/>
        <end position="472"/>
    </location>
</feature>
<keyword evidence="8" id="KW-1185">Reference proteome</keyword>
<dbReference type="PANTHER" id="PTHR13027">
    <property type="entry name" value="SAND PROTEIN-RELATED"/>
    <property type="match status" value="1"/>
</dbReference>
<organism evidence="7 8">
    <name type="scientific">Neolecta irregularis (strain DAH-3)</name>
    <dbReference type="NCBI Taxonomy" id="1198029"/>
    <lineage>
        <taxon>Eukaryota</taxon>
        <taxon>Fungi</taxon>
        <taxon>Dikarya</taxon>
        <taxon>Ascomycota</taxon>
        <taxon>Taphrinomycotina</taxon>
        <taxon>Neolectales</taxon>
        <taxon>Neolectaceae</taxon>
        <taxon>Neolecta</taxon>
    </lineage>
</organism>
<keyword evidence="3" id="KW-0472">Membrane</keyword>
<evidence type="ECO:0000259" key="5">
    <source>
        <dbReference type="Pfam" id="PF19037"/>
    </source>
</evidence>
<feature type="domain" description="FUZ/MON1/HPS1 third Longin" evidence="6">
    <location>
        <begin position="530"/>
        <end position="586"/>
    </location>
</feature>
<keyword evidence="3" id="KW-0967">Endosome</keyword>